<proteinExistence type="predicted"/>
<reference evidence="1" key="1">
    <citation type="submission" date="2014-09" db="EMBL/GenBank/DDBJ databases">
        <authorList>
            <person name="Magalhaes I.L.F."/>
            <person name="Oliveira U."/>
            <person name="Santos F.R."/>
            <person name="Vidigal T.H.D.A."/>
            <person name="Brescovit A.D."/>
            <person name="Santos A.J."/>
        </authorList>
    </citation>
    <scope>NUCLEOTIDE SEQUENCE</scope>
    <source>
        <tissue evidence="1">Shoot tissue taken approximately 20 cm above the soil surface</tissue>
    </source>
</reference>
<name>A0A0A9HAK1_ARUDO</name>
<evidence type="ECO:0000313" key="1">
    <source>
        <dbReference type="EMBL" id="JAE32844.1"/>
    </source>
</evidence>
<accession>A0A0A9HAK1</accession>
<reference evidence="1" key="2">
    <citation type="journal article" date="2015" name="Data Brief">
        <title>Shoot transcriptome of the giant reed, Arundo donax.</title>
        <authorList>
            <person name="Barrero R.A."/>
            <person name="Guerrero F.D."/>
            <person name="Moolhuijzen P."/>
            <person name="Goolsby J.A."/>
            <person name="Tidwell J."/>
            <person name="Bellgard S.E."/>
            <person name="Bellgard M.I."/>
        </authorList>
    </citation>
    <scope>NUCLEOTIDE SEQUENCE</scope>
    <source>
        <tissue evidence="1">Shoot tissue taken approximately 20 cm above the soil surface</tissue>
    </source>
</reference>
<dbReference type="AlphaFoldDB" id="A0A0A9HAK1"/>
<organism evidence="1">
    <name type="scientific">Arundo donax</name>
    <name type="common">Giant reed</name>
    <name type="synonym">Donax arundinaceus</name>
    <dbReference type="NCBI Taxonomy" id="35708"/>
    <lineage>
        <taxon>Eukaryota</taxon>
        <taxon>Viridiplantae</taxon>
        <taxon>Streptophyta</taxon>
        <taxon>Embryophyta</taxon>
        <taxon>Tracheophyta</taxon>
        <taxon>Spermatophyta</taxon>
        <taxon>Magnoliopsida</taxon>
        <taxon>Liliopsida</taxon>
        <taxon>Poales</taxon>
        <taxon>Poaceae</taxon>
        <taxon>PACMAD clade</taxon>
        <taxon>Arundinoideae</taxon>
        <taxon>Arundineae</taxon>
        <taxon>Arundo</taxon>
    </lineage>
</organism>
<dbReference type="EMBL" id="GBRH01165052">
    <property type="protein sequence ID" value="JAE32844.1"/>
    <property type="molecule type" value="Transcribed_RNA"/>
</dbReference>
<sequence>MLTNYLPNIIKCEVVACFLFVLLSCFVHQHIVQLTTCVHKVQSRPHSIEVHNLLVHLAPMIFQTRS</sequence>
<protein>
    <submittedName>
        <fullName evidence="1">Uncharacterized protein</fullName>
    </submittedName>
</protein>